<reference evidence="3" key="1">
    <citation type="submission" date="2014-04" db="EMBL/GenBank/DDBJ databases">
        <title>Evolutionary Origins and Diversification of the Mycorrhizal Mutualists.</title>
        <authorList>
            <consortium name="DOE Joint Genome Institute"/>
            <consortium name="Mycorrhizal Genomics Consortium"/>
            <person name="Kohler A."/>
            <person name="Kuo A."/>
            <person name="Nagy L.G."/>
            <person name="Floudas D."/>
            <person name="Copeland A."/>
            <person name="Barry K.W."/>
            <person name="Cichocki N."/>
            <person name="Veneault-Fourrey C."/>
            <person name="LaButti K."/>
            <person name="Lindquist E.A."/>
            <person name="Lipzen A."/>
            <person name="Lundell T."/>
            <person name="Morin E."/>
            <person name="Murat C."/>
            <person name="Riley R."/>
            <person name="Ohm R."/>
            <person name="Sun H."/>
            <person name="Tunlid A."/>
            <person name="Henrissat B."/>
            <person name="Grigoriev I.V."/>
            <person name="Hibbett D.S."/>
            <person name="Martin F."/>
        </authorList>
    </citation>
    <scope>NUCLEOTIDE SEQUENCE [LARGE SCALE GENOMIC DNA]</scope>
    <source>
        <strain evidence="3">FD-334 SS-4</strain>
    </source>
</reference>
<feature type="compositionally biased region" description="Polar residues" evidence="1">
    <location>
        <begin position="44"/>
        <end position="58"/>
    </location>
</feature>
<dbReference type="Proteomes" id="UP000054270">
    <property type="component" value="Unassembled WGS sequence"/>
</dbReference>
<dbReference type="AlphaFoldDB" id="A0A0D2P0X8"/>
<feature type="region of interest" description="Disordered" evidence="1">
    <location>
        <begin position="1"/>
        <end position="59"/>
    </location>
</feature>
<name>A0A0D2P0X8_HYPSF</name>
<accession>A0A0D2P0X8</accession>
<protein>
    <submittedName>
        <fullName evidence="2">Uncharacterized protein</fullName>
    </submittedName>
</protein>
<dbReference type="EMBL" id="KN817686">
    <property type="protein sequence ID" value="KJA14300.1"/>
    <property type="molecule type" value="Genomic_DNA"/>
</dbReference>
<proteinExistence type="predicted"/>
<sequence>MAPSHSRCSPQDAKRAPRSAFAPIPPPQRTVPSHDAQPLRAQHAHTTSNPATTVQPTDDTVEVRINYGGPLSLWCYGRPNAPAVHPIVENHIDFAHTAHQRRLNAHGQDPLLAPPSDEGTHIDLRYLDFGLNMSDFPTRASFKAMLDAFAPPEIGERWPEWEIVCRRCGAAVKHFHTDARWNGVYLAHLGSRYCQEREARRGAW</sequence>
<gene>
    <name evidence="2" type="ORF">HYPSUDRAFT_59463</name>
</gene>
<evidence type="ECO:0000313" key="3">
    <source>
        <dbReference type="Proteomes" id="UP000054270"/>
    </source>
</evidence>
<evidence type="ECO:0000313" key="2">
    <source>
        <dbReference type="EMBL" id="KJA14300.1"/>
    </source>
</evidence>
<keyword evidence="3" id="KW-1185">Reference proteome</keyword>
<evidence type="ECO:0000256" key="1">
    <source>
        <dbReference type="SAM" id="MobiDB-lite"/>
    </source>
</evidence>
<organism evidence="2 3">
    <name type="scientific">Hypholoma sublateritium (strain FD-334 SS-4)</name>
    <dbReference type="NCBI Taxonomy" id="945553"/>
    <lineage>
        <taxon>Eukaryota</taxon>
        <taxon>Fungi</taxon>
        <taxon>Dikarya</taxon>
        <taxon>Basidiomycota</taxon>
        <taxon>Agaricomycotina</taxon>
        <taxon>Agaricomycetes</taxon>
        <taxon>Agaricomycetidae</taxon>
        <taxon>Agaricales</taxon>
        <taxon>Agaricineae</taxon>
        <taxon>Strophariaceae</taxon>
        <taxon>Hypholoma</taxon>
    </lineage>
</organism>